<comment type="caution">
    <text evidence="3">The sequence shown here is derived from an EMBL/GenBank/DDBJ whole genome shotgun (WGS) entry which is preliminary data.</text>
</comment>
<evidence type="ECO:0000313" key="3">
    <source>
        <dbReference type="EMBL" id="MDR7210670.1"/>
    </source>
</evidence>
<accession>A0ABU1YAJ8</accession>
<evidence type="ECO:0000313" key="4">
    <source>
        <dbReference type="Proteomes" id="UP001269081"/>
    </source>
</evidence>
<keyword evidence="4" id="KW-1185">Reference proteome</keyword>
<dbReference type="Pfam" id="PF00534">
    <property type="entry name" value="Glycos_transf_1"/>
    <property type="match status" value="1"/>
</dbReference>
<dbReference type="InterPro" id="IPR050194">
    <property type="entry name" value="Glycosyltransferase_grp1"/>
</dbReference>
<dbReference type="SUPFAM" id="SSF53756">
    <property type="entry name" value="UDP-Glycosyltransferase/glycogen phosphorylase"/>
    <property type="match status" value="1"/>
</dbReference>
<dbReference type="EMBL" id="JAVDWQ010000008">
    <property type="protein sequence ID" value="MDR7210670.1"/>
    <property type="molecule type" value="Genomic_DNA"/>
</dbReference>
<dbReference type="InterPro" id="IPR028098">
    <property type="entry name" value="Glyco_trans_4-like_N"/>
</dbReference>
<protein>
    <submittedName>
        <fullName evidence="3">Glycosyltransferase involved in cell wall biosynthesis</fullName>
    </submittedName>
</protein>
<dbReference type="PANTHER" id="PTHR45947">
    <property type="entry name" value="SULFOQUINOVOSYL TRANSFERASE SQD2"/>
    <property type="match status" value="1"/>
</dbReference>
<dbReference type="Proteomes" id="UP001269081">
    <property type="component" value="Unassembled WGS sequence"/>
</dbReference>
<dbReference type="InterPro" id="IPR001296">
    <property type="entry name" value="Glyco_trans_1"/>
</dbReference>
<dbReference type="RefSeq" id="WP_310281945.1">
    <property type="nucleotide sequence ID" value="NZ_JAVDWQ010000008.1"/>
</dbReference>
<proteinExistence type="predicted"/>
<name>A0ABU1YAJ8_9FLAO</name>
<evidence type="ECO:0000259" key="1">
    <source>
        <dbReference type="Pfam" id="PF00534"/>
    </source>
</evidence>
<reference evidence="3 4" key="1">
    <citation type="submission" date="2023-07" db="EMBL/GenBank/DDBJ databases">
        <title>Sorghum-associated microbial communities from plants grown in Nebraska, USA.</title>
        <authorList>
            <person name="Schachtman D."/>
        </authorList>
    </citation>
    <scope>NUCLEOTIDE SEQUENCE [LARGE SCALE GENOMIC DNA]</scope>
    <source>
        <strain evidence="3 4">4129</strain>
    </source>
</reference>
<organism evidence="3 4">
    <name type="scientific">Flavobacterium piscis</name>
    <dbReference type="NCBI Taxonomy" id="1114874"/>
    <lineage>
        <taxon>Bacteria</taxon>
        <taxon>Pseudomonadati</taxon>
        <taxon>Bacteroidota</taxon>
        <taxon>Flavobacteriia</taxon>
        <taxon>Flavobacteriales</taxon>
        <taxon>Flavobacteriaceae</taxon>
        <taxon>Flavobacterium</taxon>
    </lineage>
</organism>
<dbReference type="PANTHER" id="PTHR45947:SF3">
    <property type="entry name" value="SULFOQUINOVOSYL TRANSFERASE SQD2"/>
    <property type="match status" value="1"/>
</dbReference>
<feature type="domain" description="Glycosyl transferase family 1" evidence="1">
    <location>
        <begin position="210"/>
        <end position="356"/>
    </location>
</feature>
<gene>
    <name evidence="3" type="ORF">J2W48_002620</name>
</gene>
<evidence type="ECO:0000259" key="2">
    <source>
        <dbReference type="Pfam" id="PF13579"/>
    </source>
</evidence>
<dbReference type="Pfam" id="PF13579">
    <property type="entry name" value="Glyco_trans_4_4"/>
    <property type="match status" value="1"/>
</dbReference>
<dbReference type="Gene3D" id="3.40.50.2000">
    <property type="entry name" value="Glycogen Phosphorylase B"/>
    <property type="match status" value="2"/>
</dbReference>
<sequence>MKILHVITSMNPKLGGVCQVLRNLNPHLVEKGINVEIVCLDEKDDDFGIKDDFVIHKTGPGKTSYKYQPKLTKWLINNVLNFDCVVVHGLWQYHNFAVNKSIRLLKKQNIKVPKVVIMPHGMLDPYFQKSMERRWKAHRNEMVWFFIEKQCINDADVVFYTCEEEMRLAATTFKEYKPQKVANVGLGIQSPPRNIDDFKQAFYNQCTEIRDKKYFLFLSRIDEKKGIDLLINAYNELCHENPDLPDLVIAGPLESLFAQKMVALASHNQFIHFSGMLSGEAKWGAFYNCEAYLLPSHQENFGIAIVEAMACKKPVLITENVNIWREIHEGGGGWIVSLKEKDGLKKALLEIINHPQEKLVAKGLKAFKTYQNNFDIEICANKFIQELKNIYGNTKIYRHDTQIR</sequence>
<feature type="domain" description="Glycosyltransferase subfamily 4-like N-terminal" evidence="2">
    <location>
        <begin position="15"/>
        <end position="182"/>
    </location>
</feature>